<accession>F0X091</accession>
<dbReference type="EMBL" id="FR824512">
    <property type="protein sequence ID" value="CCA27173.1"/>
    <property type="molecule type" value="Genomic_DNA"/>
</dbReference>
<dbReference type="AlphaFoldDB" id="F0X091"/>
<reference evidence="1" key="2">
    <citation type="submission" date="2011-02" db="EMBL/GenBank/DDBJ databases">
        <authorList>
            <person name="MacLean D."/>
        </authorList>
    </citation>
    <scope>NUCLEOTIDE SEQUENCE</scope>
</reference>
<organism evidence="1">
    <name type="scientific">Albugo laibachii Nc14</name>
    <dbReference type="NCBI Taxonomy" id="890382"/>
    <lineage>
        <taxon>Eukaryota</taxon>
        <taxon>Sar</taxon>
        <taxon>Stramenopiles</taxon>
        <taxon>Oomycota</taxon>
        <taxon>Peronosporomycetes</taxon>
        <taxon>Albuginales</taxon>
        <taxon>Albuginaceae</taxon>
        <taxon>Albugo</taxon>
    </lineage>
</organism>
<evidence type="ECO:0000313" key="2">
    <source>
        <dbReference type="EMBL" id="CCA28086.1"/>
    </source>
</evidence>
<proteinExistence type="predicted"/>
<evidence type="ECO:0000313" key="1">
    <source>
        <dbReference type="EMBL" id="CCA27173.1"/>
    </source>
</evidence>
<dbReference type="EMBL" id="FR824878">
    <property type="protein sequence ID" value="CCA28086.1"/>
    <property type="molecule type" value="Genomic_DNA"/>
</dbReference>
<dbReference type="HOGENOM" id="CLU_1996829_0_0_1"/>
<reference evidence="1" key="1">
    <citation type="journal article" date="2011" name="PLoS Biol.">
        <title>Gene gain and loss during evolution of obligate parasitism in the white rust pathogen of Arabidopsis thaliana.</title>
        <authorList>
            <person name="Kemen E."/>
            <person name="Gardiner A."/>
            <person name="Schultz-Larsen T."/>
            <person name="Kemen A.C."/>
            <person name="Balmuth A.L."/>
            <person name="Robert-Seilaniantz A."/>
            <person name="Bailey K."/>
            <person name="Holub E."/>
            <person name="Studholme D.J."/>
            <person name="Maclean D."/>
            <person name="Jones J.D."/>
        </authorList>
    </citation>
    <scope>NUCLEOTIDE SEQUENCE</scope>
</reference>
<gene>
    <name evidence="1" type="primary">AlNc14C470G11829</name>
    <name evidence="2" type="synonym">AlNc14C1104G12776</name>
    <name evidence="1" type="ORF">ALNC14_133170</name>
    <name evidence="2" type="ORF">ALNC14_142300</name>
</gene>
<name>F0X091_9STRA</name>
<sequence length="125" mass="14236">MNMTIVSSGPIELDSCCNADSQYGTTELDVYRISIVRSAVKISILVIHELFQQRDRLLLDFPSYTSRVRESVSSWANIIAVSRDDMLVSRGIQKWSRVISDLLKFCYNIVNVRLLHCQLILLNGV</sequence>
<protein>
    <submittedName>
        <fullName evidence="2">AlNc14C1104G12776 protein</fullName>
    </submittedName>
    <submittedName>
        <fullName evidence="1">AlNc14C470G11829 protein</fullName>
    </submittedName>
</protein>